<dbReference type="Gene3D" id="3.40.50.12780">
    <property type="entry name" value="N-terminal domain of ligase-like"/>
    <property type="match status" value="1"/>
</dbReference>
<protein>
    <recommendedName>
        <fullName evidence="3">AMP-dependent synthetase/ligase domain-containing protein</fullName>
    </recommendedName>
</protein>
<dbReference type="GO" id="GO:0016020">
    <property type="term" value="C:membrane"/>
    <property type="evidence" value="ECO:0007669"/>
    <property type="project" value="TreeGrafter"/>
</dbReference>
<dbReference type="GO" id="GO:0005524">
    <property type="term" value="F:ATP binding"/>
    <property type="evidence" value="ECO:0007669"/>
    <property type="project" value="UniProtKB-KW"/>
</dbReference>
<feature type="domain" description="AMP-dependent synthetase/ligase" evidence="3">
    <location>
        <begin position="76"/>
        <end position="164"/>
    </location>
</feature>
<evidence type="ECO:0000313" key="4">
    <source>
        <dbReference type="EMBL" id="RKO87964.1"/>
    </source>
</evidence>
<evidence type="ECO:0000256" key="2">
    <source>
        <dbReference type="ARBA" id="ARBA00022840"/>
    </source>
</evidence>
<dbReference type="SUPFAM" id="SSF56801">
    <property type="entry name" value="Acetyl-CoA synthetase-like"/>
    <property type="match status" value="1"/>
</dbReference>
<organism evidence="4 5">
    <name type="scientific">Blyttiomyces helicus</name>
    <dbReference type="NCBI Taxonomy" id="388810"/>
    <lineage>
        <taxon>Eukaryota</taxon>
        <taxon>Fungi</taxon>
        <taxon>Fungi incertae sedis</taxon>
        <taxon>Chytridiomycota</taxon>
        <taxon>Chytridiomycota incertae sedis</taxon>
        <taxon>Chytridiomycetes</taxon>
        <taxon>Chytridiomycetes incertae sedis</taxon>
        <taxon>Blyttiomyces</taxon>
    </lineage>
</organism>
<dbReference type="GO" id="GO:0005783">
    <property type="term" value="C:endoplasmic reticulum"/>
    <property type="evidence" value="ECO:0007669"/>
    <property type="project" value="TreeGrafter"/>
</dbReference>
<accession>A0A4P9W6L2</accession>
<dbReference type="OrthoDB" id="1700726at2759"/>
<sequence length="168" mass="18109">MLSTTPPLPLPSCIPLPTATSLPGESVPRINSLTLERAYRCSRFGEATIFALFQRGQKLSPSRPCLGTRHVDPETGVAGHYVWASYEEVAARVENVGAGLVSLGLNQGDRVGSFASNREEYAISQLAAFRQGLTSVPIYDTIVRDDATVLAFMLNKCQLAVVFTVAAH</sequence>
<evidence type="ECO:0000259" key="3">
    <source>
        <dbReference type="Pfam" id="PF00501"/>
    </source>
</evidence>
<feature type="non-terminal residue" evidence="4">
    <location>
        <position position="168"/>
    </location>
</feature>
<dbReference type="GO" id="GO:0004467">
    <property type="term" value="F:long-chain fatty acid-CoA ligase activity"/>
    <property type="evidence" value="ECO:0007669"/>
    <property type="project" value="TreeGrafter"/>
</dbReference>
<keyword evidence="5" id="KW-1185">Reference proteome</keyword>
<dbReference type="Proteomes" id="UP000269721">
    <property type="component" value="Unassembled WGS sequence"/>
</dbReference>
<dbReference type="Pfam" id="PF00501">
    <property type="entry name" value="AMP-binding"/>
    <property type="match status" value="1"/>
</dbReference>
<name>A0A4P9W6L2_9FUNG</name>
<evidence type="ECO:0000313" key="5">
    <source>
        <dbReference type="Proteomes" id="UP000269721"/>
    </source>
</evidence>
<dbReference type="AlphaFoldDB" id="A0A4P9W6L2"/>
<gene>
    <name evidence="4" type="ORF">BDK51DRAFT_28450</name>
</gene>
<dbReference type="PANTHER" id="PTHR43272:SF33">
    <property type="entry name" value="AMP-BINDING DOMAIN-CONTAINING PROTEIN-RELATED"/>
    <property type="match status" value="1"/>
</dbReference>
<keyword evidence="1" id="KW-0547">Nucleotide-binding</keyword>
<dbReference type="InterPro" id="IPR042099">
    <property type="entry name" value="ANL_N_sf"/>
</dbReference>
<dbReference type="InterPro" id="IPR000873">
    <property type="entry name" value="AMP-dep_synth/lig_dom"/>
</dbReference>
<evidence type="ECO:0000256" key="1">
    <source>
        <dbReference type="ARBA" id="ARBA00022741"/>
    </source>
</evidence>
<proteinExistence type="predicted"/>
<keyword evidence="2" id="KW-0067">ATP-binding</keyword>
<reference evidence="5" key="1">
    <citation type="journal article" date="2018" name="Nat. Microbiol.">
        <title>Leveraging single-cell genomics to expand the fungal tree of life.</title>
        <authorList>
            <person name="Ahrendt S.R."/>
            <person name="Quandt C.A."/>
            <person name="Ciobanu D."/>
            <person name="Clum A."/>
            <person name="Salamov A."/>
            <person name="Andreopoulos B."/>
            <person name="Cheng J.F."/>
            <person name="Woyke T."/>
            <person name="Pelin A."/>
            <person name="Henrissat B."/>
            <person name="Reynolds N.K."/>
            <person name="Benny G.L."/>
            <person name="Smith M.E."/>
            <person name="James T.Y."/>
            <person name="Grigoriev I.V."/>
        </authorList>
    </citation>
    <scope>NUCLEOTIDE SEQUENCE [LARGE SCALE GENOMIC DNA]</scope>
</reference>
<dbReference type="EMBL" id="KZ997035">
    <property type="protein sequence ID" value="RKO87964.1"/>
    <property type="molecule type" value="Genomic_DNA"/>
</dbReference>
<dbReference type="PANTHER" id="PTHR43272">
    <property type="entry name" value="LONG-CHAIN-FATTY-ACID--COA LIGASE"/>
    <property type="match status" value="1"/>
</dbReference>